<evidence type="ECO:0000313" key="11">
    <source>
        <dbReference type="Proteomes" id="UP000254519"/>
    </source>
</evidence>
<dbReference type="RefSeq" id="WP_115360665.1">
    <property type="nucleotide sequence ID" value="NZ_CP038012.1"/>
</dbReference>
<accession>A0A380BLK4</accession>
<proteinExistence type="inferred from homology"/>
<gene>
    <name evidence="10" type="primary">mtrB</name>
    <name evidence="10" type="ORF">NCTC4822_01283</name>
</gene>
<evidence type="ECO:0000256" key="7">
    <source>
        <dbReference type="ARBA" id="ARBA00029615"/>
    </source>
</evidence>
<evidence type="ECO:0000256" key="3">
    <source>
        <dbReference type="ARBA" id="ARBA00016308"/>
    </source>
</evidence>
<dbReference type="OrthoDB" id="2111980at2"/>
<evidence type="ECO:0000259" key="9">
    <source>
        <dbReference type="Pfam" id="PF02081"/>
    </source>
</evidence>
<name>A0A380BLK4_SPOPA</name>
<keyword evidence="11" id="KW-1185">Reference proteome</keyword>
<dbReference type="Pfam" id="PF02081">
    <property type="entry name" value="TrpBP"/>
    <property type="match status" value="1"/>
</dbReference>
<protein>
    <recommendedName>
        <fullName evidence="3">Transcription attenuation protein MtrB</fullName>
    </recommendedName>
    <alternativeName>
        <fullName evidence="8">Trp RNA-binding attenuation protein</fullName>
    </alternativeName>
    <alternativeName>
        <fullName evidence="7">Tryptophan RNA-binding attenuator protein</fullName>
    </alternativeName>
</protein>
<dbReference type="GO" id="GO:0006353">
    <property type="term" value="P:DNA-templated transcription termination"/>
    <property type="evidence" value="ECO:0007669"/>
    <property type="project" value="InterPro"/>
</dbReference>
<dbReference type="InterPro" id="IPR023558">
    <property type="entry name" value="Trp_RNA-bd_attenuator_dom"/>
</dbReference>
<dbReference type="NCBIfam" id="NF009724">
    <property type="entry name" value="PRK13251.1"/>
    <property type="match status" value="1"/>
</dbReference>
<dbReference type="EMBL" id="UGYZ01000002">
    <property type="protein sequence ID" value="SUJ02421.1"/>
    <property type="molecule type" value="Genomic_DNA"/>
</dbReference>
<dbReference type="SUPFAM" id="SSF51219">
    <property type="entry name" value="TRAP-like"/>
    <property type="match status" value="1"/>
</dbReference>
<dbReference type="AlphaFoldDB" id="A0A380BLK4"/>
<evidence type="ECO:0000256" key="5">
    <source>
        <dbReference type="ARBA" id="ARBA00023015"/>
    </source>
</evidence>
<evidence type="ECO:0000256" key="6">
    <source>
        <dbReference type="ARBA" id="ARBA00023163"/>
    </source>
</evidence>
<dbReference type="PRINTS" id="PR00687">
    <property type="entry name" value="TRPRNAAP"/>
</dbReference>
<evidence type="ECO:0000256" key="1">
    <source>
        <dbReference type="ARBA" id="ARBA00010027"/>
    </source>
</evidence>
<keyword evidence="4" id="KW-0694">RNA-binding</keyword>
<organism evidence="10 11">
    <name type="scientific">Sporosarcina pasteurii</name>
    <name type="common">Bacillus pasteurii</name>
    <dbReference type="NCBI Taxonomy" id="1474"/>
    <lineage>
        <taxon>Bacteria</taxon>
        <taxon>Bacillati</taxon>
        <taxon>Bacillota</taxon>
        <taxon>Bacilli</taxon>
        <taxon>Bacillales</taxon>
        <taxon>Caryophanaceae</taxon>
        <taxon>Sporosarcina</taxon>
    </lineage>
</organism>
<sequence length="73" mass="8061">MVQSDYIVIKAKEDGVNVIGLTRGDDTKFHHTEKLDDGEVMVAQFTEHTSAMKIRGEAEIHTANGMITSEGKK</sequence>
<comment type="similarity">
    <text evidence="1">Belongs to the MtrB family.</text>
</comment>
<feature type="domain" description="Tryptophan RNA-binding attenuator protein" evidence="9">
    <location>
        <begin position="3"/>
        <end position="70"/>
    </location>
</feature>
<evidence type="ECO:0000256" key="2">
    <source>
        <dbReference type="ARBA" id="ARBA00011104"/>
    </source>
</evidence>
<dbReference type="InterPro" id="IPR016031">
    <property type="entry name" value="Trp_RNA-bd_attenuator-like_dom"/>
</dbReference>
<dbReference type="Gene3D" id="2.60.40.50">
    <property type="entry name" value="TRAP-like"/>
    <property type="match status" value="1"/>
</dbReference>
<dbReference type="GO" id="GO:0003723">
    <property type="term" value="F:RNA binding"/>
    <property type="evidence" value="ECO:0007669"/>
    <property type="project" value="UniProtKB-KW"/>
</dbReference>
<keyword evidence="5" id="KW-0805">Transcription regulation</keyword>
<evidence type="ECO:0000256" key="4">
    <source>
        <dbReference type="ARBA" id="ARBA00022884"/>
    </source>
</evidence>
<evidence type="ECO:0000256" key="8">
    <source>
        <dbReference type="ARBA" id="ARBA00033109"/>
    </source>
</evidence>
<dbReference type="InterPro" id="IPR000824">
    <property type="entry name" value="MtrB"/>
</dbReference>
<comment type="subunit">
    <text evidence="2">Oligomer of 11 identical subunits arranged in doughnut-like structure.</text>
</comment>
<reference evidence="10 11" key="1">
    <citation type="submission" date="2018-06" db="EMBL/GenBank/DDBJ databases">
        <authorList>
            <consortium name="Pathogen Informatics"/>
            <person name="Doyle S."/>
        </authorList>
    </citation>
    <scope>NUCLEOTIDE SEQUENCE [LARGE SCALE GENOMIC DNA]</scope>
    <source>
        <strain evidence="11">ATCC 11859 / DSM 33 / NCIB 8841 / NCTC 4822</strain>
    </source>
</reference>
<dbReference type="GO" id="GO:0006355">
    <property type="term" value="P:regulation of DNA-templated transcription"/>
    <property type="evidence" value="ECO:0007669"/>
    <property type="project" value="InterPro"/>
</dbReference>
<dbReference type="Proteomes" id="UP000254519">
    <property type="component" value="Unassembled WGS sequence"/>
</dbReference>
<keyword evidence="6" id="KW-0804">Transcription</keyword>
<evidence type="ECO:0000313" key="10">
    <source>
        <dbReference type="EMBL" id="SUJ02421.1"/>
    </source>
</evidence>